<keyword evidence="2" id="KW-1185">Reference proteome</keyword>
<protein>
    <recommendedName>
        <fullName evidence="3">SidC homolog</fullName>
    </recommendedName>
</protein>
<evidence type="ECO:0008006" key="3">
    <source>
        <dbReference type="Google" id="ProtNLM"/>
    </source>
</evidence>
<sequence>MKNTQDIFRFLGQLPQQMGIEMAPHLPTPELISISMTSKGHRAFFKPVLEERKVLQKFLYHTVRGEHDAVKEMLSNDISLIFKRGQVTDCSGRTFDNISAFEFVLWALDKPMWTMMLNCLPITEDGKKVIVKLLCQYDKVSTEGVTYVLNGKTVTETHFDFKNTIIKELQSQVDSIAAQGDKNFAAIDKQWREGVGGAQRLLPMHAVYEYCSHDPFHPVSKFTGQPKSSGQFYNSETRQYENWFVVDSRLGVDFAIYKYRAKHTRSRIEAPLFSFRSDLSDLRALSKASINGFINLKFQLEKQMALDSHPGFLSFD</sequence>
<dbReference type="AlphaFoldDB" id="A0A6F8T4P7"/>
<dbReference type="KEGG" id="lant:TUM19329_14910"/>
<evidence type="ECO:0000313" key="2">
    <source>
        <dbReference type="Proteomes" id="UP000502894"/>
    </source>
</evidence>
<evidence type="ECO:0000313" key="1">
    <source>
        <dbReference type="EMBL" id="BCA95130.1"/>
    </source>
</evidence>
<reference evidence="1" key="1">
    <citation type="journal article" date="2020" name="Microbiol. Resour. Announc.">
        <title>Complete Genome Sequence of Novel Psychrotolerant Legionella Strain TUM19329, Isolated from Antarctic Lake Sediment.</title>
        <authorList>
            <person name="Shimada S."/>
            <person name="Nakai R."/>
            <person name="Aoki K."/>
            <person name="Shimoeda N."/>
            <person name="Ohno G."/>
            <person name="Miyazaki Y."/>
            <person name="Kudoh S."/>
            <person name="Imura S."/>
            <person name="Watanabe K."/>
            <person name="Ishii Y."/>
            <person name="Tateda K."/>
        </authorList>
    </citation>
    <scope>NUCLEOTIDE SEQUENCE [LARGE SCALE GENOMIC DNA]</scope>
    <source>
        <strain evidence="1">TUM19329</strain>
    </source>
</reference>
<organism evidence="1 2">
    <name type="scientific">Legionella antarctica</name>
    <dbReference type="NCBI Taxonomy" id="2708020"/>
    <lineage>
        <taxon>Bacteria</taxon>
        <taxon>Pseudomonadati</taxon>
        <taxon>Pseudomonadota</taxon>
        <taxon>Gammaproteobacteria</taxon>
        <taxon>Legionellales</taxon>
        <taxon>Legionellaceae</taxon>
        <taxon>Legionella</taxon>
    </lineage>
</organism>
<dbReference type="RefSeq" id="WP_173236814.1">
    <property type="nucleotide sequence ID" value="NZ_AP022839.1"/>
</dbReference>
<name>A0A6F8T4P7_9GAMM</name>
<dbReference type="EMBL" id="AP022839">
    <property type="protein sequence ID" value="BCA95130.1"/>
    <property type="molecule type" value="Genomic_DNA"/>
</dbReference>
<gene>
    <name evidence="1" type="ORF">TUM19329_14910</name>
</gene>
<dbReference type="Proteomes" id="UP000502894">
    <property type="component" value="Chromosome"/>
</dbReference>
<proteinExistence type="predicted"/>
<accession>A0A6F8T4P7</accession>